<evidence type="ECO:0000313" key="7">
    <source>
        <dbReference type="EMBL" id="PKA55153.1"/>
    </source>
</evidence>
<keyword evidence="5" id="KW-0325">Glycoprotein</keyword>
<organism evidence="7 8">
    <name type="scientific">Apostasia shenzhenica</name>
    <dbReference type="NCBI Taxonomy" id="1088818"/>
    <lineage>
        <taxon>Eukaryota</taxon>
        <taxon>Viridiplantae</taxon>
        <taxon>Streptophyta</taxon>
        <taxon>Embryophyta</taxon>
        <taxon>Tracheophyta</taxon>
        <taxon>Spermatophyta</taxon>
        <taxon>Magnoliopsida</taxon>
        <taxon>Liliopsida</taxon>
        <taxon>Asparagales</taxon>
        <taxon>Orchidaceae</taxon>
        <taxon>Apostasioideae</taxon>
        <taxon>Apostasia</taxon>
    </lineage>
</organism>
<comment type="pathway">
    <text evidence="2">Glycan metabolism.</text>
</comment>
<proteinExistence type="predicted"/>
<keyword evidence="8" id="KW-1185">Reference proteome</keyword>
<keyword evidence="3" id="KW-0328">Glycosyltransferase</keyword>
<evidence type="ECO:0000256" key="4">
    <source>
        <dbReference type="ARBA" id="ARBA00022679"/>
    </source>
</evidence>
<dbReference type="PANTHER" id="PTHR20961:SF5">
    <property type="entry name" value="GLYCOSYLTRANSFERASE-RELATED"/>
    <property type="match status" value="1"/>
</dbReference>
<dbReference type="GO" id="GO:0000139">
    <property type="term" value="C:Golgi membrane"/>
    <property type="evidence" value="ECO:0007669"/>
    <property type="project" value="UniProtKB-SubCell"/>
</dbReference>
<dbReference type="InterPro" id="IPR007657">
    <property type="entry name" value="Glycosyltransferase_61"/>
</dbReference>
<dbReference type="EMBL" id="KZ451980">
    <property type="protein sequence ID" value="PKA55153.1"/>
    <property type="molecule type" value="Genomic_DNA"/>
</dbReference>
<dbReference type="OrthoDB" id="529273at2759"/>
<evidence type="ECO:0000256" key="1">
    <source>
        <dbReference type="ARBA" id="ARBA00004323"/>
    </source>
</evidence>
<accession>A0A2I0AHW9</accession>
<evidence type="ECO:0000313" key="8">
    <source>
        <dbReference type="Proteomes" id="UP000236161"/>
    </source>
</evidence>
<keyword evidence="4" id="KW-0808">Transferase</keyword>
<dbReference type="PANTHER" id="PTHR20961">
    <property type="entry name" value="GLYCOSYLTRANSFERASE"/>
    <property type="match status" value="1"/>
</dbReference>
<reference evidence="7 8" key="1">
    <citation type="journal article" date="2017" name="Nature">
        <title>The Apostasia genome and the evolution of orchids.</title>
        <authorList>
            <person name="Zhang G.Q."/>
            <person name="Liu K.W."/>
            <person name="Li Z."/>
            <person name="Lohaus R."/>
            <person name="Hsiao Y.Y."/>
            <person name="Niu S.C."/>
            <person name="Wang J.Y."/>
            <person name="Lin Y.C."/>
            <person name="Xu Q."/>
            <person name="Chen L.J."/>
            <person name="Yoshida K."/>
            <person name="Fujiwara S."/>
            <person name="Wang Z.W."/>
            <person name="Zhang Y.Q."/>
            <person name="Mitsuda N."/>
            <person name="Wang M."/>
            <person name="Liu G.H."/>
            <person name="Pecoraro L."/>
            <person name="Huang H.X."/>
            <person name="Xiao X.J."/>
            <person name="Lin M."/>
            <person name="Wu X.Y."/>
            <person name="Wu W.L."/>
            <person name="Chen Y.Y."/>
            <person name="Chang S.B."/>
            <person name="Sakamoto S."/>
            <person name="Ohme-Takagi M."/>
            <person name="Yagi M."/>
            <person name="Zeng S.J."/>
            <person name="Shen C.Y."/>
            <person name="Yeh C.M."/>
            <person name="Luo Y.B."/>
            <person name="Tsai W.C."/>
            <person name="Van de Peer Y."/>
            <person name="Liu Z.J."/>
        </authorList>
    </citation>
    <scope>NUCLEOTIDE SEQUENCE [LARGE SCALE GENOMIC DNA]</scope>
    <source>
        <strain evidence="8">cv. Shenzhen</strain>
        <tissue evidence="7">Stem</tissue>
    </source>
</reference>
<evidence type="ECO:0000256" key="2">
    <source>
        <dbReference type="ARBA" id="ARBA00004881"/>
    </source>
</evidence>
<dbReference type="GO" id="GO:0016763">
    <property type="term" value="F:pentosyltransferase activity"/>
    <property type="evidence" value="ECO:0007669"/>
    <property type="project" value="UniProtKB-ARBA"/>
</dbReference>
<dbReference type="Proteomes" id="UP000236161">
    <property type="component" value="Unassembled WGS sequence"/>
</dbReference>
<feature type="domain" description="Glycosyltransferase 61 catalytic" evidence="6">
    <location>
        <begin position="187"/>
        <end position="375"/>
    </location>
</feature>
<comment type="subcellular location">
    <subcellularLocation>
        <location evidence="1">Golgi apparatus membrane</location>
        <topology evidence="1">Single-pass type II membrane protein</topology>
    </subcellularLocation>
</comment>
<name>A0A2I0AHW9_9ASPA</name>
<dbReference type="InterPro" id="IPR049625">
    <property type="entry name" value="Glyco_transf_61_cat"/>
</dbReference>
<dbReference type="Pfam" id="PF04577">
    <property type="entry name" value="Glyco_transf_61"/>
    <property type="match status" value="1"/>
</dbReference>
<evidence type="ECO:0000256" key="3">
    <source>
        <dbReference type="ARBA" id="ARBA00022676"/>
    </source>
</evidence>
<sequence>MKACIWFSRMKAEKLGHAAALACLLMTAAFIVVLNRGSPPLAFLSLHLSIHAYLPYQTAQESRESGNGTQNLSPRLQENLQEHKPGYIGQQIMLTCDFSEPRSDTCSMTGDIRVLSSSHTLLLANSTENTSHIIRPYARKWEPQSMQYIKELTLKTSTDPHRIPSCNLNHSVPAIIFSTGGFLGNFFHDFTDVLIPLYVTSHHFNGEVQFIATDFNAEWISKYKPILQRLSRFEIINMDTDKNTHCFTFVRVGLMSHKVLGIDPSKTPENYSMIDFKKLVRATFQLKRGSVIQEKSGRKPRLLMLLRIGSRSILNEKQVIKMARRIGYKVVAARPNNMKDLRQFAKVVNSCDVMVGVHGAGLANMVFLPENSTVIQIIPWGGLTWACRHDFGEPAPNMGIKYLEYEIKEEESSLIKQYPRDHAVFRDPISIHKQGWNSLWSVFLDKQKVKLDLPRFRGLLSEVYRSLQD</sequence>
<protein>
    <recommendedName>
        <fullName evidence="6">Glycosyltransferase 61 catalytic domain-containing protein</fullName>
    </recommendedName>
</protein>
<evidence type="ECO:0000259" key="6">
    <source>
        <dbReference type="Pfam" id="PF04577"/>
    </source>
</evidence>
<gene>
    <name evidence="7" type="ORF">AXF42_Ash003790</name>
</gene>
<evidence type="ECO:0000256" key="5">
    <source>
        <dbReference type="ARBA" id="ARBA00023180"/>
    </source>
</evidence>
<dbReference type="STRING" id="1088818.A0A2I0AHW9"/>
<dbReference type="AlphaFoldDB" id="A0A2I0AHW9"/>